<dbReference type="InterPro" id="IPR003599">
    <property type="entry name" value="Ig_sub"/>
</dbReference>
<evidence type="ECO:0000256" key="3">
    <source>
        <dbReference type="ARBA" id="ARBA00023319"/>
    </source>
</evidence>
<name>T1KXS1_TETUR</name>
<dbReference type="PANTHER" id="PTHR13817:SF166">
    <property type="entry name" value="NEURONAL IGCAM-RELATED"/>
    <property type="match status" value="1"/>
</dbReference>
<dbReference type="InterPro" id="IPR036179">
    <property type="entry name" value="Ig-like_dom_sf"/>
</dbReference>
<accession>T1KXS1</accession>
<dbReference type="InterPro" id="IPR003598">
    <property type="entry name" value="Ig_sub2"/>
</dbReference>
<evidence type="ECO:0000313" key="10">
    <source>
        <dbReference type="Proteomes" id="UP000015104"/>
    </source>
</evidence>
<evidence type="ECO:0000256" key="4">
    <source>
        <dbReference type="SAM" id="MobiDB-lite"/>
    </source>
</evidence>
<feature type="transmembrane region" description="Helical" evidence="5">
    <location>
        <begin position="734"/>
        <end position="758"/>
    </location>
</feature>
<dbReference type="AlphaFoldDB" id="T1KXS1"/>
<dbReference type="OrthoDB" id="9998697at2759"/>
<proteinExistence type="predicted"/>
<dbReference type="PROSITE" id="PS50835">
    <property type="entry name" value="IG_LIKE"/>
    <property type="match status" value="3"/>
</dbReference>
<dbReference type="CDD" id="cd00063">
    <property type="entry name" value="FN3"/>
    <property type="match status" value="2"/>
</dbReference>
<keyword evidence="5" id="KW-0812">Transmembrane</keyword>
<dbReference type="Proteomes" id="UP000015104">
    <property type="component" value="Unassembled WGS sequence"/>
</dbReference>
<dbReference type="FunFam" id="2.60.40.10:FF:000032">
    <property type="entry name" value="palladin isoform X1"/>
    <property type="match status" value="1"/>
</dbReference>
<keyword evidence="2" id="KW-1015">Disulfide bond</keyword>
<dbReference type="HOGENOM" id="CLU_294622_0_0_1"/>
<dbReference type="SMART" id="SM00409">
    <property type="entry name" value="IG"/>
    <property type="match status" value="3"/>
</dbReference>
<feature type="domain" description="Ig-like" evidence="7">
    <location>
        <begin position="121"/>
        <end position="216"/>
    </location>
</feature>
<keyword evidence="5" id="KW-0472">Membrane</keyword>
<dbReference type="InterPro" id="IPR003961">
    <property type="entry name" value="FN3_dom"/>
</dbReference>
<reference evidence="9" key="2">
    <citation type="submission" date="2015-06" db="UniProtKB">
        <authorList>
            <consortium name="EnsemblMetazoa"/>
        </authorList>
    </citation>
    <scope>IDENTIFICATION</scope>
</reference>
<feature type="domain" description="Ig-like" evidence="7">
    <location>
        <begin position="342"/>
        <end position="447"/>
    </location>
</feature>
<feature type="domain" description="Fibronectin type-III" evidence="8">
    <location>
        <begin position="506"/>
        <end position="605"/>
    </location>
</feature>
<dbReference type="SUPFAM" id="SSF48726">
    <property type="entry name" value="Immunoglobulin"/>
    <property type="match status" value="3"/>
</dbReference>
<organism evidence="9 10">
    <name type="scientific">Tetranychus urticae</name>
    <name type="common">Two-spotted spider mite</name>
    <dbReference type="NCBI Taxonomy" id="32264"/>
    <lineage>
        <taxon>Eukaryota</taxon>
        <taxon>Metazoa</taxon>
        <taxon>Ecdysozoa</taxon>
        <taxon>Arthropoda</taxon>
        <taxon>Chelicerata</taxon>
        <taxon>Arachnida</taxon>
        <taxon>Acari</taxon>
        <taxon>Acariformes</taxon>
        <taxon>Trombidiformes</taxon>
        <taxon>Prostigmata</taxon>
        <taxon>Eleutherengona</taxon>
        <taxon>Raphignathae</taxon>
        <taxon>Tetranychoidea</taxon>
        <taxon>Tetranychidae</taxon>
        <taxon>Tetranychus</taxon>
    </lineage>
</organism>
<keyword evidence="3" id="KW-0393">Immunoglobulin domain</keyword>
<keyword evidence="5" id="KW-1133">Transmembrane helix</keyword>
<evidence type="ECO:0000259" key="8">
    <source>
        <dbReference type="PROSITE" id="PS50853"/>
    </source>
</evidence>
<dbReference type="EnsemblMetazoa" id="tetur26g01160.1">
    <property type="protein sequence ID" value="tetur26g01160.1"/>
    <property type="gene ID" value="tetur26g01160"/>
</dbReference>
<dbReference type="SUPFAM" id="SSF49265">
    <property type="entry name" value="Fibronectin type III"/>
    <property type="match status" value="1"/>
</dbReference>
<dbReference type="PANTHER" id="PTHR13817">
    <property type="entry name" value="TITIN"/>
    <property type="match status" value="1"/>
</dbReference>
<dbReference type="InterPro" id="IPR007110">
    <property type="entry name" value="Ig-like_dom"/>
</dbReference>
<evidence type="ECO:0000256" key="1">
    <source>
        <dbReference type="ARBA" id="ARBA00022737"/>
    </source>
</evidence>
<dbReference type="eggNOG" id="ENOG502QSGM">
    <property type="taxonomic scope" value="Eukaryota"/>
</dbReference>
<dbReference type="SMART" id="SM00060">
    <property type="entry name" value="FN3"/>
    <property type="match status" value="2"/>
</dbReference>
<dbReference type="Pfam" id="PF13927">
    <property type="entry name" value="Ig_3"/>
    <property type="match status" value="2"/>
</dbReference>
<dbReference type="InterPro" id="IPR050964">
    <property type="entry name" value="Striated_Muscle_Regulatory"/>
</dbReference>
<dbReference type="CDD" id="cd00096">
    <property type="entry name" value="Ig"/>
    <property type="match status" value="1"/>
</dbReference>
<dbReference type="STRING" id="32264.T1KXS1"/>
<feature type="region of interest" description="Disordered" evidence="4">
    <location>
        <begin position="457"/>
        <end position="481"/>
    </location>
</feature>
<dbReference type="KEGG" id="tut:107368227"/>
<dbReference type="PROSITE" id="PS50853">
    <property type="entry name" value="FN3"/>
    <property type="match status" value="2"/>
</dbReference>
<sequence>MDLRLWLWMIVSFILLPLTVTRRPKNHNSRRGLLAEVQSEMVPYTDNRAILKCITSPMASIEWLFDGDLIDDTDQRFTREKDKLFVHFNRIATTKWSENPFKSRMFQCKATLNTETVISEPAKLIITFLDDFASQNDSIINTIQGNTAVISCKPPNSMPIAIIEYYFNQTLISKSNDHYLLSNSGNLQILNPSVSDSGIYRCVAFNAFLRERKNASWTIELNVKPSHRSKVDAHQIYSSINDNSAKNFVYFVIKPSIETKAVMGSNITLECVAGGIKPPKITWFKKRNNELESLNMKNSRQVAGNLILMTVDEKDSGTYVCRATVDDSTIEASTFVDVQMTPRFVKSLKDLSVVEGNDFTLECQAKGNPKPRINWFFNGKSLNSFKDKPPSFNFDSIAVEQNTVSFSEDFSKLNIKAAQSSIHAGIYQCFVSNELLNSDFKSTYSLARVVILRPGEIGPSKPSHHGNSGKSTDLSNLNTNNEDNFQGITVRPYESSRKRPSEIMIPPSKPKIVRLSDDSVMVHWEISNKPSLEISFFKVQYKEMAKKSRWNTWAEDTPPFITSQKITGLVPDAKYRFRVTAVYVNDDNRESPASDKFHLIRTSMLKKPNEPPTIKAVTPRSPTSIEIFWENHREIATSIEGFFIHYRATSSAGEYFQITVLGSNKLSHVIHNLSPATSYEFKIQCFNSAGVSDFSQILTAATLEDPISTTTEMTNVIKGLDKVLDSRIDNNTDIFFIIVGSVGGFALIVFIVCCIIQCSNRFKQTPQRKKDGQIIQRVNGEINNGSLLHRTIPSLDDYKNESDTLSSHPDKSSINNVTASISNDHFPIYHEEVKEKKNYQTKTYMIDTYCEDSYGSRTGSWSRKSRKKCYEAEAGLKLITSASSHNSLPRKYLYENDNIPSTLERRRQAFKSEEHLKCSLNARIHSKSSSFTRLDGTLERKKRRTATPVASPQPPPIPERQINITGHRSLSSSRLNGSLEKRKKSRPDYGNTNTNKNGTKSTESKMNSYNGAISHLNTKPPLLIMQSTC</sequence>
<evidence type="ECO:0000256" key="2">
    <source>
        <dbReference type="ARBA" id="ARBA00023157"/>
    </source>
</evidence>
<evidence type="ECO:0000259" key="7">
    <source>
        <dbReference type="PROSITE" id="PS50835"/>
    </source>
</evidence>
<dbReference type="InterPro" id="IPR036116">
    <property type="entry name" value="FN3_sf"/>
</dbReference>
<feature type="chain" id="PRO_5004591949" evidence="6">
    <location>
        <begin position="22"/>
        <end position="1029"/>
    </location>
</feature>
<evidence type="ECO:0000313" key="9">
    <source>
        <dbReference type="EnsemblMetazoa" id="tetur26g01160.1"/>
    </source>
</evidence>
<dbReference type="SMART" id="SM00408">
    <property type="entry name" value="IGc2"/>
    <property type="match status" value="3"/>
</dbReference>
<dbReference type="Gene3D" id="2.60.40.10">
    <property type="entry name" value="Immunoglobulins"/>
    <property type="match status" value="6"/>
</dbReference>
<evidence type="ECO:0000256" key="5">
    <source>
        <dbReference type="SAM" id="Phobius"/>
    </source>
</evidence>
<evidence type="ECO:0000256" key="6">
    <source>
        <dbReference type="SAM" id="SignalP"/>
    </source>
</evidence>
<keyword evidence="10" id="KW-1185">Reference proteome</keyword>
<dbReference type="OMA" id="KQTSDMC"/>
<feature type="domain" description="Ig-like" evidence="7">
    <location>
        <begin position="264"/>
        <end position="331"/>
    </location>
</feature>
<feature type="compositionally biased region" description="Low complexity" evidence="4">
    <location>
        <begin position="990"/>
        <end position="1001"/>
    </location>
</feature>
<feature type="compositionally biased region" description="Polar residues" evidence="4">
    <location>
        <begin position="465"/>
        <end position="481"/>
    </location>
</feature>
<feature type="region of interest" description="Disordered" evidence="4">
    <location>
        <begin position="933"/>
        <end position="1006"/>
    </location>
</feature>
<dbReference type="Pfam" id="PF00041">
    <property type="entry name" value="fn3"/>
    <property type="match status" value="2"/>
</dbReference>
<reference evidence="10" key="1">
    <citation type="submission" date="2011-08" db="EMBL/GenBank/DDBJ databases">
        <authorList>
            <person name="Rombauts S."/>
        </authorList>
    </citation>
    <scope>NUCLEOTIDE SEQUENCE</scope>
    <source>
        <strain evidence="10">London</strain>
    </source>
</reference>
<protein>
    <submittedName>
        <fullName evidence="9">Uncharacterized protein</fullName>
    </submittedName>
</protein>
<keyword evidence="1" id="KW-0677">Repeat</keyword>
<feature type="signal peptide" evidence="6">
    <location>
        <begin position="1"/>
        <end position="21"/>
    </location>
</feature>
<gene>
    <name evidence="9" type="primary">107368227</name>
</gene>
<dbReference type="InterPro" id="IPR013783">
    <property type="entry name" value="Ig-like_fold"/>
</dbReference>
<feature type="domain" description="Fibronectin type-III" evidence="8">
    <location>
        <begin position="608"/>
        <end position="705"/>
    </location>
</feature>
<dbReference type="EMBL" id="CAEY01000696">
    <property type="status" value="NOT_ANNOTATED_CDS"/>
    <property type="molecule type" value="Genomic_DNA"/>
</dbReference>
<keyword evidence="6" id="KW-0732">Signal</keyword>